<dbReference type="SUPFAM" id="SSF54637">
    <property type="entry name" value="Thioesterase/thiol ester dehydrase-isomerase"/>
    <property type="match status" value="2"/>
</dbReference>
<dbReference type="AlphaFoldDB" id="A0A1E1J128"/>
<protein>
    <recommendedName>
        <fullName evidence="2">HotDog ACOT-type domain-containing protein</fullName>
    </recommendedName>
</protein>
<dbReference type="InterPro" id="IPR006683">
    <property type="entry name" value="Thioestr_dom"/>
</dbReference>
<keyword evidence="1" id="KW-0378">Hydrolase</keyword>
<feature type="domain" description="HotDog ACOT-type" evidence="2">
    <location>
        <begin position="48"/>
        <end position="169"/>
    </location>
</feature>
<evidence type="ECO:0000313" key="3">
    <source>
        <dbReference type="EMBL" id="CCM17291.1"/>
    </source>
</evidence>
<dbReference type="PANTHER" id="PTHR11049:SF24">
    <property type="entry name" value="CYTOSOLIC ACYL COENZYME A THIOESTER HYDROLASE"/>
    <property type="match status" value="1"/>
</dbReference>
<dbReference type="InterPro" id="IPR029069">
    <property type="entry name" value="HotDog_dom_sf"/>
</dbReference>
<sequence length="415" mass="45827">MLRRAACQAVASRLCGTAVAVSVASSSAAFRENRRTGLLIGNPKQGMVGPIRVSWTDIAGSDTIPGARLAAGRVLGMLDLCAARTSQKALDHQTCLTHERYLTCTVGVTNTMFSSPILHGDAVRLDGRLVHCGSSSMGIYIRFYRQSPSTRTETPAGESFFTMVAITPDLKAAKVVPAMELTDPFDIELHHRYTKILQIQAENAKSTAERLKRILTTEEAQCSINEQKPIHVRINSTKVEANRIFFTSCMNNNNTVFGGELMAWMEQHAVHCGRMFTGNRHVFTIGMHSVAFPEPVFATDWVTLEATVIYVRNTTMEVDVVLKAERKDTSTVITNRASFLLINNDDIGRKCSIPIGLVLNGATQEELQRFMEARVRNRCSVAHRDAFYGANSRTGTTNLQVDKKGEGKRVGKREE</sequence>
<dbReference type="PROSITE" id="PS51770">
    <property type="entry name" value="HOTDOG_ACOT"/>
    <property type="match status" value="2"/>
</dbReference>
<dbReference type="GO" id="GO:0052816">
    <property type="term" value="F:long-chain fatty acyl-CoA hydrolase activity"/>
    <property type="evidence" value="ECO:0007669"/>
    <property type="project" value="TreeGrafter"/>
</dbReference>
<dbReference type="EMBL" id="CALQ01001262">
    <property type="protein sequence ID" value="CCM17291.1"/>
    <property type="molecule type" value="Genomic_DNA"/>
</dbReference>
<dbReference type="Pfam" id="PF03061">
    <property type="entry name" value="4HBT"/>
    <property type="match status" value="1"/>
</dbReference>
<accession>A0A1E1J128</accession>
<evidence type="ECO:0000259" key="2">
    <source>
        <dbReference type="PROSITE" id="PS51770"/>
    </source>
</evidence>
<dbReference type="GO" id="GO:0009062">
    <property type="term" value="P:fatty acid catabolic process"/>
    <property type="evidence" value="ECO:0007669"/>
    <property type="project" value="TreeGrafter"/>
</dbReference>
<dbReference type="InterPro" id="IPR033120">
    <property type="entry name" value="HOTDOG_ACOT"/>
</dbReference>
<evidence type="ECO:0000256" key="1">
    <source>
        <dbReference type="ARBA" id="ARBA00022801"/>
    </source>
</evidence>
<dbReference type="PANTHER" id="PTHR11049">
    <property type="entry name" value="ACYL COENZYME A THIOESTER HYDROLASE"/>
    <property type="match status" value="1"/>
</dbReference>
<dbReference type="CDD" id="cd03442">
    <property type="entry name" value="BFIT_BACH"/>
    <property type="match status" value="1"/>
</dbReference>
<dbReference type="GO" id="GO:0006637">
    <property type="term" value="P:acyl-CoA metabolic process"/>
    <property type="evidence" value="ECO:0007669"/>
    <property type="project" value="TreeGrafter"/>
</dbReference>
<gene>
    <name evidence="3" type="primary">LgM4147LRVhigh.29.01590.00170</name>
    <name evidence="3" type="ORF">BN36_2947890</name>
</gene>
<organism evidence="3">
    <name type="scientific">Leishmania guyanensis</name>
    <dbReference type="NCBI Taxonomy" id="5670"/>
    <lineage>
        <taxon>Eukaryota</taxon>
        <taxon>Discoba</taxon>
        <taxon>Euglenozoa</taxon>
        <taxon>Kinetoplastea</taxon>
        <taxon>Metakinetoplastina</taxon>
        <taxon>Trypanosomatida</taxon>
        <taxon>Trypanosomatidae</taxon>
        <taxon>Leishmaniinae</taxon>
        <taxon>Leishmania</taxon>
        <taxon>Leishmania guyanensis species complex</taxon>
    </lineage>
</organism>
<name>A0A1E1J128_LEIGU</name>
<reference evidence="3" key="1">
    <citation type="submission" date="2012-08" db="EMBL/GenBank/DDBJ databases">
        <title>Comparative genomics of metastatic and non-metastatic Leishmania guyanensis provides insights into polygenic factors involved in Leishmania RNA virus infection.</title>
        <authorList>
            <person name="Smith D."/>
            <person name="Hertz-Fowler C."/>
            <person name="Martin R."/>
            <person name="Dickens N."/>
            <person name="Fasel N."/>
            <person name="Falquet L."/>
            <person name="Beverley S."/>
            <person name="Zangger H."/>
            <person name="Calderon-Copete S."/>
            <person name="Mottram J."/>
            <person name="Xenarios I."/>
        </authorList>
    </citation>
    <scope>NUCLEOTIDE SEQUENCE</scope>
    <source>
        <strain evidence="3">MHOM/BR/75/M4147/SSU:IR2SAT-LUC</strain>
    </source>
</reference>
<proteinExistence type="predicted"/>
<dbReference type="GO" id="GO:0005829">
    <property type="term" value="C:cytosol"/>
    <property type="evidence" value="ECO:0007669"/>
    <property type="project" value="TreeGrafter"/>
</dbReference>
<dbReference type="FunFam" id="3.10.129.10:FF:000116">
    <property type="entry name" value="Thioesterase superfamily, putative"/>
    <property type="match status" value="1"/>
</dbReference>
<feature type="domain" description="HotDog ACOT-type" evidence="2">
    <location>
        <begin position="235"/>
        <end position="347"/>
    </location>
</feature>
<dbReference type="FunFam" id="3.10.129.10:FF:000136">
    <property type="entry name" value="Thioesterase superfamily, putative"/>
    <property type="match status" value="1"/>
</dbReference>
<dbReference type="InterPro" id="IPR040170">
    <property type="entry name" value="Cytosol_ACT"/>
</dbReference>
<dbReference type="Gene3D" id="3.10.129.10">
    <property type="entry name" value="Hotdog Thioesterase"/>
    <property type="match status" value="2"/>
</dbReference>